<evidence type="ECO:0000313" key="5">
    <source>
        <dbReference type="Proteomes" id="UP000195985"/>
    </source>
</evidence>
<dbReference type="Gene3D" id="3.90.1150.10">
    <property type="entry name" value="Aspartate Aminotransferase, domain 1"/>
    <property type="match status" value="1"/>
</dbReference>
<dbReference type="AlphaFoldDB" id="A0A1W1IIR4"/>
<dbReference type="Proteomes" id="UP000195985">
    <property type="component" value="Unassembled WGS sequence"/>
</dbReference>
<evidence type="ECO:0000313" key="4">
    <source>
        <dbReference type="EMBL" id="SLM52916.1"/>
    </source>
</evidence>
<dbReference type="RefSeq" id="WP_086943642.1">
    <property type="nucleotide sequence ID" value="NZ_FONM01000010.1"/>
</dbReference>
<name>A0A1W1IIR4_9LACT</name>
<dbReference type="GO" id="GO:0005829">
    <property type="term" value="C:cytosol"/>
    <property type="evidence" value="ECO:0007669"/>
    <property type="project" value="TreeGrafter"/>
</dbReference>
<dbReference type="SUPFAM" id="SSF53383">
    <property type="entry name" value="PLP-dependent transferases"/>
    <property type="match status" value="1"/>
</dbReference>
<keyword evidence="2 3" id="KW-0663">Pyridoxal phosphate</keyword>
<dbReference type="InterPro" id="IPR015422">
    <property type="entry name" value="PyrdxlP-dep_Trfase_small"/>
</dbReference>
<dbReference type="OrthoDB" id="9807885at2"/>
<reference evidence="5" key="1">
    <citation type="submission" date="2016-04" db="EMBL/GenBank/DDBJ databases">
        <authorList>
            <person name="Strepis N."/>
        </authorList>
    </citation>
    <scope>NUCLEOTIDE SEQUENCE [LARGE SCALE GENOMIC DNA]</scope>
</reference>
<keyword evidence="4" id="KW-0032">Aminotransferase</keyword>
<accession>A0A1W1IIR4</accession>
<dbReference type="Gene3D" id="3.40.640.10">
    <property type="entry name" value="Type I PLP-dependent aspartate aminotransferase-like (Major domain)"/>
    <property type="match status" value="1"/>
</dbReference>
<sequence length="454" mass="49762">MTVNATWNTTTATTLTGEEVIAMDQQYVMRAWSKQGQAAMAVEKAEGIYFWDYEGNRQVDMSSLLVNANIGHQHPKVVKAIQDQAAKMCFMAPSYATDVKSLLAKKLVELAGGDMARVFFTNAGADANENAIKMARIATGRTKVFSGYHSYHGATLAASNASGDSRRFAAEIGGANGFVKFSNPSPYRDNLPFETEEALTAFYLKKLGEQIQYEGPYNVAAILLETVIGANGIIAYPKGYLEGVRNLCNSYGIVMICDEVMAGFYRTGTAFAFQQYAFTPDMITFAKGVTSGYVPLGGVIVSEWISEYFTENQLQCGLTYSGHTLACAAGLATLEVYEDENIAANVEKIGAILKDYLDEMKAKHPCVGDVRTYGLFCGVELVLDKETREPLVPFNTPNRIMPAIYKELKDRGFSTFGRETTISVCPPLTITEAELAEVMPILDEVLTLVDEQYM</sequence>
<evidence type="ECO:0000256" key="1">
    <source>
        <dbReference type="ARBA" id="ARBA00008954"/>
    </source>
</evidence>
<dbReference type="PANTHER" id="PTHR43094">
    <property type="entry name" value="AMINOTRANSFERASE"/>
    <property type="match status" value="1"/>
</dbReference>
<dbReference type="InterPro" id="IPR015421">
    <property type="entry name" value="PyrdxlP-dep_Trfase_major"/>
</dbReference>
<keyword evidence="5" id="KW-1185">Reference proteome</keyword>
<comment type="similarity">
    <text evidence="1 3">Belongs to the class-III pyridoxal-phosphate-dependent aminotransferase family.</text>
</comment>
<keyword evidence="4" id="KW-0808">Transferase</keyword>
<protein>
    <submittedName>
        <fullName evidence="4">Aminotransferase class-iii</fullName>
    </submittedName>
</protein>
<dbReference type="NCBIfam" id="NF004718">
    <property type="entry name" value="PRK06062.1"/>
    <property type="match status" value="1"/>
</dbReference>
<dbReference type="GO" id="GO:0030170">
    <property type="term" value="F:pyridoxal phosphate binding"/>
    <property type="evidence" value="ECO:0007669"/>
    <property type="project" value="InterPro"/>
</dbReference>
<dbReference type="PROSITE" id="PS00600">
    <property type="entry name" value="AA_TRANSFER_CLASS_3"/>
    <property type="match status" value="1"/>
</dbReference>
<dbReference type="InterPro" id="IPR049704">
    <property type="entry name" value="Aminotrans_3_PPA_site"/>
</dbReference>
<evidence type="ECO:0000256" key="2">
    <source>
        <dbReference type="ARBA" id="ARBA00022898"/>
    </source>
</evidence>
<gene>
    <name evidence="4" type="ORF">TPAS_2624</name>
</gene>
<dbReference type="STRING" id="43064.SAMN04488086_11015"/>
<proteinExistence type="inferred from homology"/>
<dbReference type="Pfam" id="PF00202">
    <property type="entry name" value="Aminotran_3"/>
    <property type="match status" value="1"/>
</dbReference>
<evidence type="ECO:0000256" key="3">
    <source>
        <dbReference type="RuleBase" id="RU003560"/>
    </source>
</evidence>
<dbReference type="CDD" id="cd00610">
    <property type="entry name" value="OAT_like"/>
    <property type="match status" value="1"/>
</dbReference>
<dbReference type="InterPro" id="IPR005814">
    <property type="entry name" value="Aminotrans_3"/>
</dbReference>
<dbReference type="GO" id="GO:0008483">
    <property type="term" value="F:transaminase activity"/>
    <property type="evidence" value="ECO:0007669"/>
    <property type="project" value="UniProtKB-KW"/>
</dbReference>
<dbReference type="PANTHER" id="PTHR43094:SF1">
    <property type="entry name" value="AMINOTRANSFERASE CLASS-III"/>
    <property type="match status" value="1"/>
</dbReference>
<organism evidence="4 5">
    <name type="scientific">Trichococcus pasteurii</name>
    <dbReference type="NCBI Taxonomy" id="43064"/>
    <lineage>
        <taxon>Bacteria</taxon>
        <taxon>Bacillati</taxon>
        <taxon>Bacillota</taxon>
        <taxon>Bacilli</taxon>
        <taxon>Lactobacillales</taxon>
        <taxon>Carnobacteriaceae</taxon>
        <taxon>Trichococcus</taxon>
    </lineage>
</organism>
<dbReference type="InterPro" id="IPR015424">
    <property type="entry name" value="PyrdxlP-dep_Trfase"/>
</dbReference>
<dbReference type="EMBL" id="FWEY01000009">
    <property type="protein sequence ID" value="SLM52916.1"/>
    <property type="molecule type" value="Genomic_DNA"/>
</dbReference>